<sequence>MNRREKDMEVKNSLTHNVTCLITNATKSLITNLENTKIENNSPELIFDNSEVLDYESHAKKDLFLINSLSISFEENLTFAHIIKIIKSCLGIKKEDYAKYPSYVFSWNLGNVKKQWIIKENYSIFDKDTDNLIFFSPTLKISDWKFNVTNFQPATIKINEEIQKVVYLCILINGHKNIFTLNFQNHNESIQPDGRYFSFSLLDVDFEITNQKDLLNKDDKQVFENNFALNILNDKTFSREQNLQTLETLVFNESILGLLESNVNITNIQDSLIWSTSYKKDIIKQLKLNSSNDFLKDKLFDSKVMKQILDSLDISKYPVIDPSRQAKNFVYYLEAPKDMPQMRDNSTDELDLSSLLDFFKNEKEETEKEIANHSGLPDIFKNPDEILEKMVEEIYFVSKKMGLSDNEMADNFLENFKEIEMFSPGGFASKQEAEEFKKKIIDIIKKVVSKNKNINREPNEDIFENIEKQIEKNKKIIDNIKDDFDQEHDYDDYLINKKKGDDKKEIN</sequence>
<accession>A0A448ZXI8</accession>
<name>A0A448ZXI8_METOS</name>
<keyword evidence="2" id="KW-1185">Reference proteome</keyword>
<protein>
    <submittedName>
        <fullName evidence="1">Uncharacterized protein</fullName>
    </submittedName>
</protein>
<reference evidence="1 2" key="1">
    <citation type="submission" date="2019-01" db="EMBL/GenBank/DDBJ databases">
        <authorList>
            <consortium name="Pathogen Informatics"/>
        </authorList>
    </citation>
    <scope>NUCLEOTIDE SEQUENCE [LARGE SCALE GENOMIC DNA]</scope>
    <source>
        <strain evidence="1 2">NCTC10112</strain>
    </source>
</reference>
<dbReference type="Proteomes" id="UP000290482">
    <property type="component" value="Chromosome"/>
</dbReference>
<evidence type="ECO:0000313" key="2">
    <source>
        <dbReference type="Proteomes" id="UP000290482"/>
    </source>
</evidence>
<gene>
    <name evidence="1" type="ORF">NCTC10112_00566</name>
</gene>
<dbReference type="KEGG" id="mob:NCTC10112_00566"/>
<dbReference type="AlphaFoldDB" id="A0A448ZXI8"/>
<dbReference type="RefSeq" id="WP_022935745.1">
    <property type="nucleotide sequence ID" value="NZ_LR214940.1"/>
</dbReference>
<proteinExistence type="predicted"/>
<organism evidence="1 2">
    <name type="scientific">Metamycoplasma orale</name>
    <name type="common">Mycoplasma orale</name>
    <dbReference type="NCBI Taxonomy" id="2121"/>
    <lineage>
        <taxon>Bacteria</taxon>
        <taxon>Bacillati</taxon>
        <taxon>Mycoplasmatota</taxon>
        <taxon>Mycoplasmoidales</taxon>
        <taxon>Metamycoplasmataceae</taxon>
        <taxon>Metamycoplasma</taxon>
    </lineage>
</organism>
<dbReference type="EMBL" id="LR214940">
    <property type="protein sequence ID" value="VEU55970.1"/>
    <property type="molecule type" value="Genomic_DNA"/>
</dbReference>
<evidence type="ECO:0000313" key="1">
    <source>
        <dbReference type="EMBL" id="VEU55970.1"/>
    </source>
</evidence>